<keyword evidence="2" id="KW-0489">Methyltransferase</keyword>
<dbReference type="PANTHER" id="PTHR42912:SF80">
    <property type="entry name" value="METHYLTRANSFERASE DOMAIN-CONTAINING PROTEIN"/>
    <property type="match status" value="1"/>
</dbReference>
<proteinExistence type="predicted"/>
<protein>
    <submittedName>
        <fullName evidence="2">Phosphatidylethanolamine N-methyltransferase</fullName>
        <ecNumber evidence="2">2.1.1.17</ecNumber>
    </submittedName>
</protein>
<gene>
    <name evidence="2" type="ORF">RIEGSTA812A_PEG_1160</name>
</gene>
<accession>A0A484H6C6</accession>
<reference evidence="2" key="1">
    <citation type="submission" date="2018-10" db="EMBL/GenBank/DDBJ databases">
        <authorList>
            <person name="Gruber-Vodicka H."/>
            <person name="Jaeckle O."/>
        </authorList>
    </citation>
    <scope>NUCLEOTIDE SEQUENCE</scope>
</reference>
<dbReference type="EC" id="2.1.1.17" evidence="2"/>
<organism evidence="2">
    <name type="scientific">invertebrate metagenome</name>
    <dbReference type="NCBI Taxonomy" id="1711999"/>
    <lineage>
        <taxon>unclassified sequences</taxon>
        <taxon>metagenomes</taxon>
        <taxon>organismal metagenomes</taxon>
    </lineage>
</organism>
<dbReference type="AlphaFoldDB" id="A0A484H6C6"/>
<dbReference type="EMBL" id="LR026963">
    <property type="protein sequence ID" value="VBB69687.1"/>
    <property type="molecule type" value="Genomic_DNA"/>
</dbReference>
<dbReference type="PANTHER" id="PTHR42912">
    <property type="entry name" value="METHYLTRANSFERASE"/>
    <property type="match status" value="1"/>
</dbReference>
<dbReference type="CDD" id="cd02440">
    <property type="entry name" value="AdoMet_MTases"/>
    <property type="match status" value="1"/>
</dbReference>
<evidence type="ECO:0000313" key="2">
    <source>
        <dbReference type="EMBL" id="VBB69687.1"/>
    </source>
</evidence>
<dbReference type="Pfam" id="PF08241">
    <property type="entry name" value="Methyltransf_11"/>
    <property type="match status" value="1"/>
</dbReference>
<name>A0A484H6C6_9ZZZZ</name>
<dbReference type="GO" id="GO:0032259">
    <property type="term" value="P:methylation"/>
    <property type="evidence" value="ECO:0007669"/>
    <property type="project" value="UniProtKB-KW"/>
</dbReference>
<feature type="domain" description="Methyltransferase type 11" evidence="1">
    <location>
        <begin position="46"/>
        <end position="142"/>
    </location>
</feature>
<keyword evidence="2" id="KW-0808">Transferase</keyword>
<dbReference type="InterPro" id="IPR029063">
    <property type="entry name" value="SAM-dependent_MTases_sf"/>
</dbReference>
<dbReference type="Gene3D" id="3.40.50.150">
    <property type="entry name" value="Vaccinia Virus protein VP39"/>
    <property type="match status" value="1"/>
</dbReference>
<dbReference type="InterPro" id="IPR013216">
    <property type="entry name" value="Methyltransf_11"/>
</dbReference>
<dbReference type="InterPro" id="IPR050508">
    <property type="entry name" value="Methyltransf_Superfamily"/>
</dbReference>
<dbReference type="SUPFAM" id="SSF53335">
    <property type="entry name" value="S-adenosyl-L-methionine-dependent methyltransferases"/>
    <property type="match status" value="1"/>
</dbReference>
<dbReference type="GO" id="GO:0004608">
    <property type="term" value="F:phosphatidylethanolamine N-methyltransferase activity"/>
    <property type="evidence" value="ECO:0007669"/>
    <property type="project" value="UniProtKB-EC"/>
</dbReference>
<evidence type="ECO:0000259" key="1">
    <source>
        <dbReference type="Pfam" id="PF08241"/>
    </source>
</evidence>
<sequence length="217" mass="24423">MKTSSVLAAYRRYARVYDVVFGKLFETGRRHVVSQVNHMPQVQRVLEAGVGTGLSLGLYRRDLRVVGIDLSVDMLAQARRRVEQRELMQVQALEVMDVQRLLYPDDNFDVVVAMYLLSVVPDPGKALAELIRVCKPGGSVIVLNHFTAETGHMGPLIQRPLSRFSEVLGWRPYFPLRFLLECANGIEVGSVRRLPPFGMFAMVEGRKRIVSPNAITL</sequence>